<sequence>MSKYKKLENQWANAIYRGKKVSVDVNIEYDLDGIRP</sequence>
<dbReference type="RefSeq" id="WP_378933368.1">
    <property type="nucleotide sequence ID" value="NZ_JBHLVO010000006.1"/>
</dbReference>
<comment type="caution">
    <text evidence="1">The sequence shown here is derived from an EMBL/GenBank/DDBJ whole genome shotgun (WGS) entry which is preliminary data.</text>
</comment>
<keyword evidence="2" id="KW-1185">Reference proteome</keyword>
<proteinExistence type="predicted"/>
<name>A0ABV6GDP8_9BACI</name>
<gene>
    <name evidence="1" type="ORF">ACFFIX_10070</name>
</gene>
<protein>
    <submittedName>
        <fullName evidence="1">Uncharacterized protein</fullName>
    </submittedName>
</protein>
<evidence type="ECO:0000313" key="2">
    <source>
        <dbReference type="Proteomes" id="UP001589854"/>
    </source>
</evidence>
<accession>A0ABV6GDP8</accession>
<reference evidence="1 2" key="1">
    <citation type="submission" date="2024-09" db="EMBL/GenBank/DDBJ databases">
        <authorList>
            <person name="Sun Q."/>
            <person name="Mori K."/>
        </authorList>
    </citation>
    <scope>NUCLEOTIDE SEQUENCE [LARGE SCALE GENOMIC DNA]</scope>
    <source>
        <strain evidence="1 2">CCM 7228</strain>
    </source>
</reference>
<evidence type="ECO:0000313" key="1">
    <source>
        <dbReference type="EMBL" id="MFC0271800.1"/>
    </source>
</evidence>
<organism evidence="1 2">
    <name type="scientific">Metabacillus herbersteinensis</name>
    <dbReference type="NCBI Taxonomy" id="283816"/>
    <lineage>
        <taxon>Bacteria</taxon>
        <taxon>Bacillati</taxon>
        <taxon>Bacillota</taxon>
        <taxon>Bacilli</taxon>
        <taxon>Bacillales</taxon>
        <taxon>Bacillaceae</taxon>
        <taxon>Metabacillus</taxon>
    </lineage>
</organism>
<dbReference type="Proteomes" id="UP001589854">
    <property type="component" value="Unassembled WGS sequence"/>
</dbReference>
<dbReference type="EMBL" id="JBHLVO010000006">
    <property type="protein sequence ID" value="MFC0271800.1"/>
    <property type="molecule type" value="Genomic_DNA"/>
</dbReference>